<keyword evidence="2" id="KW-0378">Hydrolase</keyword>
<sequence>TAMHETAYLMIENIHKLGYKLTDIKKILLSHAHIDHIGAARTMKELTGAKIYLGERDLPFLHERRDLILNDGGYTCGEFEPDELYADDRPI</sequence>
<feature type="non-terminal residue" evidence="2">
    <location>
        <position position="91"/>
    </location>
</feature>
<comment type="caution">
    <text evidence="2">The sequence shown here is derived from an EMBL/GenBank/DDBJ whole genome shotgun (WGS) entry which is preliminary data.</text>
</comment>
<dbReference type="Gene3D" id="3.60.15.10">
    <property type="entry name" value="Ribonuclease Z/Hydroxyacylglutathione hydrolase-like"/>
    <property type="match status" value="1"/>
</dbReference>
<evidence type="ECO:0000313" key="3">
    <source>
        <dbReference type="Proteomes" id="UP000524321"/>
    </source>
</evidence>
<dbReference type="EMBL" id="JABWDJ010000808">
    <property type="protein sequence ID" value="NVB76732.1"/>
    <property type="molecule type" value="Genomic_DNA"/>
</dbReference>
<dbReference type="Pfam" id="PF00753">
    <property type="entry name" value="Lactamase_B"/>
    <property type="match status" value="1"/>
</dbReference>
<name>A0A7Y6PJ95_PHOVU</name>
<protein>
    <submittedName>
        <fullName evidence="2">MBL fold metallo-hydrolase</fullName>
    </submittedName>
</protein>
<dbReference type="InterPro" id="IPR036866">
    <property type="entry name" value="RibonucZ/Hydroxyglut_hydro"/>
</dbReference>
<dbReference type="SUPFAM" id="SSF56281">
    <property type="entry name" value="Metallo-hydrolase/oxidoreductase"/>
    <property type="match status" value="1"/>
</dbReference>
<gene>
    <name evidence="2" type="ORF">HUV05_25190</name>
</gene>
<evidence type="ECO:0000259" key="1">
    <source>
        <dbReference type="Pfam" id="PF00753"/>
    </source>
</evidence>
<evidence type="ECO:0000313" key="2">
    <source>
        <dbReference type="EMBL" id="NVB76732.1"/>
    </source>
</evidence>
<reference evidence="2 3" key="2">
    <citation type="submission" date="2020-07" db="EMBL/GenBank/DDBJ databases">
        <title>Bacterial metabolism rescues the inhibition of intestinal drug absorption by food and drug additives.</title>
        <authorList>
            <person name="Zou L."/>
            <person name="Spanogiannopoulos P."/>
            <person name="Chien H.-C."/>
            <person name="Pieper L.M."/>
            <person name="Cai W."/>
            <person name="Khuri N."/>
            <person name="Pottel J."/>
            <person name="Vora B."/>
            <person name="Ni Z."/>
            <person name="Tsakalozou E."/>
            <person name="Zhang W."/>
            <person name="Shoichet B.K."/>
            <person name="Giacomini K.M."/>
            <person name="Turnbaugh P.J."/>
        </authorList>
    </citation>
    <scope>NUCLEOTIDE SEQUENCE [LARGE SCALE GENOMIC DNA]</scope>
    <source>
        <strain evidence="2 3">B33</strain>
    </source>
</reference>
<reference evidence="2 3" key="1">
    <citation type="submission" date="2020-04" db="EMBL/GenBank/DDBJ databases">
        <authorList>
            <person name="Pieper L."/>
        </authorList>
    </citation>
    <scope>NUCLEOTIDE SEQUENCE [LARGE SCALE GENOMIC DNA]</scope>
    <source>
        <strain evidence="2 3">B33</strain>
    </source>
</reference>
<feature type="non-terminal residue" evidence="2">
    <location>
        <position position="1"/>
    </location>
</feature>
<dbReference type="AlphaFoldDB" id="A0A7Y6PJ95"/>
<feature type="domain" description="Metallo-beta-lactamase" evidence="1">
    <location>
        <begin position="3"/>
        <end position="65"/>
    </location>
</feature>
<accession>A0A7Y6PJ95</accession>
<dbReference type="InterPro" id="IPR001279">
    <property type="entry name" value="Metallo-B-lactamas"/>
</dbReference>
<organism evidence="2 3">
    <name type="scientific">Phocaeicola vulgatus</name>
    <name type="common">Bacteroides vulgatus</name>
    <dbReference type="NCBI Taxonomy" id="821"/>
    <lineage>
        <taxon>Bacteria</taxon>
        <taxon>Pseudomonadati</taxon>
        <taxon>Bacteroidota</taxon>
        <taxon>Bacteroidia</taxon>
        <taxon>Bacteroidales</taxon>
        <taxon>Bacteroidaceae</taxon>
        <taxon>Phocaeicola</taxon>
    </lineage>
</organism>
<dbReference type="Proteomes" id="UP000524321">
    <property type="component" value="Unassembled WGS sequence"/>
</dbReference>
<proteinExistence type="predicted"/>
<dbReference type="GO" id="GO:0016787">
    <property type="term" value="F:hydrolase activity"/>
    <property type="evidence" value="ECO:0007669"/>
    <property type="project" value="UniProtKB-KW"/>
</dbReference>